<dbReference type="Proteomes" id="UP000788993">
    <property type="component" value="Unassembled WGS sequence"/>
</dbReference>
<evidence type="ECO:0000313" key="1">
    <source>
        <dbReference type="EMBL" id="KAH3659484.1"/>
    </source>
</evidence>
<name>A0A9P8NU89_9ASCO</name>
<protein>
    <submittedName>
        <fullName evidence="1">Uncharacterized protein</fullName>
    </submittedName>
</protein>
<sequence length="112" mass="12270">MLASLSRLVSGGRAGSGSSQSSRNSASFDDSLITRRVELKTCNQLCSTNHVTHIGRYTPNRNSMMTHLNFLWKKLAVFDCAETSLSAGRSSWTIWLSFALDETSTKPVNVIG</sequence>
<dbReference type="AlphaFoldDB" id="A0A9P8NU89"/>
<comment type="caution">
    <text evidence="1">The sequence shown here is derived from an EMBL/GenBank/DDBJ whole genome shotgun (WGS) entry which is preliminary data.</text>
</comment>
<keyword evidence="2" id="KW-1185">Reference proteome</keyword>
<proteinExistence type="predicted"/>
<organism evidence="1 2">
    <name type="scientific">Ogataea polymorpha</name>
    <dbReference type="NCBI Taxonomy" id="460523"/>
    <lineage>
        <taxon>Eukaryota</taxon>
        <taxon>Fungi</taxon>
        <taxon>Dikarya</taxon>
        <taxon>Ascomycota</taxon>
        <taxon>Saccharomycotina</taxon>
        <taxon>Pichiomycetes</taxon>
        <taxon>Pichiales</taxon>
        <taxon>Pichiaceae</taxon>
        <taxon>Ogataea</taxon>
    </lineage>
</organism>
<dbReference type="EMBL" id="JAEUBD010001504">
    <property type="protein sequence ID" value="KAH3659484.1"/>
    <property type="molecule type" value="Genomic_DNA"/>
</dbReference>
<reference evidence="1" key="2">
    <citation type="submission" date="2021-01" db="EMBL/GenBank/DDBJ databases">
        <authorList>
            <person name="Schikora-Tamarit M.A."/>
        </authorList>
    </citation>
    <scope>NUCLEOTIDE SEQUENCE</scope>
    <source>
        <strain evidence="1">NCAIM Y.01608</strain>
    </source>
</reference>
<reference evidence="1" key="1">
    <citation type="journal article" date="2021" name="Open Biol.">
        <title>Shared evolutionary footprints suggest mitochondrial oxidative damage underlies multiple complex I losses in fungi.</title>
        <authorList>
            <person name="Schikora-Tamarit M.A."/>
            <person name="Marcet-Houben M."/>
            <person name="Nosek J."/>
            <person name="Gabaldon T."/>
        </authorList>
    </citation>
    <scope>NUCLEOTIDE SEQUENCE</scope>
    <source>
        <strain evidence="1">NCAIM Y.01608</strain>
    </source>
</reference>
<evidence type="ECO:0000313" key="2">
    <source>
        <dbReference type="Proteomes" id="UP000788993"/>
    </source>
</evidence>
<accession>A0A9P8NU89</accession>
<gene>
    <name evidence="1" type="ORF">OGATHE_005529</name>
</gene>